<keyword evidence="2" id="KW-1185">Reference proteome</keyword>
<accession>A0A1I2XLI2</accession>
<dbReference type="OrthoDB" id="1723528at2"/>
<evidence type="ECO:0000313" key="2">
    <source>
        <dbReference type="Proteomes" id="UP000199337"/>
    </source>
</evidence>
<gene>
    <name evidence="1" type="ORF">SAMN05660649_04020</name>
</gene>
<sequence length="171" mass="19349">MRLFNRSKFISGKEIDKFIIQIEASLVDTIHEMELSITVDFRDMVIIDARSSMLRVPYYHCHKVSDLVKNLIGLKVIKSGQAKSVAQLIGGKQGCLILEELSQDAIKAISQTGAFLIPPNQYEHIIDSYTHDTCYTHCLSIEEKKEAAYSRPMFGGYLQEAKNTHITKNGR</sequence>
<dbReference type="STRING" id="341036.SAMN05660649_04020"/>
<name>A0A1I2XLI2_9FIRM</name>
<dbReference type="RefSeq" id="WP_092473715.1">
    <property type="nucleotide sequence ID" value="NZ_FOOX01000018.1"/>
</dbReference>
<dbReference type="AlphaFoldDB" id="A0A1I2XLI2"/>
<reference evidence="2" key="1">
    <citation type="submission" date="2016-10" db="EMBL/GenBank/DDBJ databases">
        <authorList>
            <person name="Varghese N."/>
            <person name="Submissions S."/>
        </authorList>
    </citation>
    <scope>NUCLEOTIDE SEQUENCE [LARGE SCALE GENOMIC DNA]</scope>
    <source>
        <strain evidence="2">DSM 17038</strain>
    </source>
</reference>
<protein>
    <recommendedName>
        <fullName evidence="3">DUF2889 domain-containing protein</fullName>
    </recommendedName>
</protein>
<dbReference type="Proteomes" id="UP000199337">
    <property type="component" value="Unassembled WGS sequence"/>
</dbReference>
<evidence type="ECO:0000313" key="1">
    <source>
        <dbReference type="EMBL" id="SFH14310.1"/>
    </source>
</evidence>
<proteinExistence type="predicted"/>
<dbReference type="Pfam" id="PF11136">
    <property type="entry name" value="DUF2889"/>
    <property type="match status" value="1"/>
</dbReference>
<dbReference type="InterPro" id="IPR021312">
    <property type="entry name" value="DUF2889"/>
</dbReference>
<organism evidence="1 2">
    <name type="scientific">Desulfotruncus arcticus DSM 17038</name>
    <dbReference type="NCBI Taxonomy" id="1121424"/>
    <lineage>
        <taxon>Bacteria</taxon>
        <taxon>Bacillati</taxon>
        <taxon>Bacillota</taxon>
        <taxon>Clostridia</taxon>
        <taxon>Eubacteriales</taxon>
        <taxon>Desulfallaceae</taxon>
        <taxon>Desulfotruncus</taxon>
    </lineage>
</organism>
<evidence type="ECO:0008006" key="3">
    <source>
        <dbReference type="Google" id="ProtNLM"/>
    </source>
</evidence>
<dbReference type="EMBL" id="FOOX01000018">
    <property type="protein sequence ID" value="SFH14310.1"/>
    <property type="molecule type" value="Genomic_DNA"/>
</dbReference>